<protein>
    <submittedName>
        <fullName evidence="1">Bifunctional RNase H/acid phosphatase</fullName>
    </submittedName>
</protein>
<reference evidence="1 2" key="1">
    <citation type="submission" date="2015-01" db="EMBL/GenBank/DDBJ databases">
        <title>Draft genome of the acidophilic iron oxidizer Ferrimicrobium acidiphilum strain T23.</title>
        <authorList>
            <person name="Poehlein A."/>
            <person name="Eisen S."/>
            <person name="Schloemann M."/>
            <person name="Johnson B.D."/>
            <person name="Daniel R."/>
            <person name="Muehling M."/>
        </authorList>
    </citation>
    <scope>NUCLEOTIDE SEQUENCE [LARGE SCALE GENOMIC DNA]</scope>
    <source>
        <strain evidence="1 2">T23</strain>
    </source>
</reference>
<comment type="caution">
    <text evidence="1">The sequence shown here is derived from an EMBL/GenBank/DDBJ whole genome shotgun (WGS) entry which is preliminary data.</text>
</comment>
<name>A0A0D8FVF9_9ACTN</name>
<sequence length="98" mass="10402">MAQAGNFRFPGGESIREVLERMTNLIDTIRSEHAGETVVGFTHADPIKILATDALGMHVDQMHRISVATASMTTFVISQSGLSLDSLNTGSMIGGDPA</sequence>
<organism evidence="1 2">
    <name type="scientific">Ferrimicrobium acidiphilum DSM 19497</name>
    <dbReference type="NCBI Taxonomy" id="1121877"/>
    <lineage>
        <taxon>Bacteria</taxon>
        <taxon>Bacillati</taxon>
        <taxon>Actinomycetota</taxon>
        <taxon>Acidimicrobiia</taxon>
        <taxon>Acidimicrobiales</taxon>
        <taxon>Acidimicrobiaceae</taxon>
        <taxon>Ferrimicrobium</taxon>
    </lineage>
</organism>
<dbReference type="STRING" id="1121877.FEAC_20840"/>
<dbReference type="InterPro" id="IPR013078">
    <property type="entry name" value="His_Pase_superF_clade-1"/>
</dbReference>
<keyword evidence="2" id="KW-1185">Reference proteome</keyword>
<dbReference type="Pfam" id="PF00300">
    <property type="entry name" value="His_Phos_1"/>
    <property type="match status" value="1"/>
</dbReference>
<dbReference type="SUPFAM" id="SSF53254">
    <property type="entry name" value="Phosphoglycerate mutase-like"/>
    <property type="match status" value="1"/>
</dbReference>
<dbReference type="InterPro" id="IPR029033">
    <property type="entry name" value="His_PPase_superfam"/>
</dbReference>
<evidence type="ECO:0000313" key="2">
    <source>
        <dbReference type="Proteomes" id="UP000032336"/>
    </source>
</evidence>
<proteinExistence type="predicted"/>
<dbReference type="EMBL" id="JXUW01000020">
    <property type="protein sequence ID" value="KJE76222.1"/>
    <property type="molecule type" value="Genomic_DNA"/>
</dbReference>
<dbReference type="eggNOG" id="COG0406">
    <property type="taxonomic scope" value="Bacteria"/>
</dbReference>
<dbReference type="AlphaFoldDB" id="A0A0D8FVF9"/>
<accession>A0A0D8FVF9</accession>
<dbReference type="Proteomes" id="UP000032336">
    <property type="component" value="Unassembled WGS sequence"/>
</dbReference>
<evidence type="ECO:0000313" key="1">
    <source>
        <dbReference type="EMBL" id="KJE76222.1"/>
    </source>
</evidence>
<dbReference type="Gene3D" id="3.40.50.1240">
    <property type="entry name" value="Phosphoglycerate mutase-like"/>
    <property type="match status" value="1"/>
</dbReference>
<gene>
    <name evidence="1" type="ORF">FEAC_20840</name>
</gene>